<dbReference type="WBParaSite" id="SVE_1943500.1">
    <property type="protein sequence ID" value="SVE_1943500.1"/>
    <property type="gene ID" value="SVE_1943500"/>
</dbReference>
<protein>
    <submittedName>
        <fullName evidence="4">EGF-like domain-containing protein</fullName>
    </submittedName>
</protein>
<sequence length="620" mass="71896">MSKLFYLYLVCITSKFISVKCKESQNKNFKLRYEHKDSKLGVLDGTYIHGERQKIMEINLHNKILERELVLFKLPLKSYIYNNGMQIHPNIEFKVDETILSQNVYTPLNTGNQSQISLQSLGTILSCSLYQCRIGAMYYKEMQTSDDILKYFPNVDEIFYIAYIKTETVKLHILMSVEKFSNKHIYHIIFCPKETWISTYALTKYIVDKNDIINFPDNKNGKYKYYYKIFHDQNKNPKKFIKCGELKQLFMPSIDVGYACCRNAINQNSDQNNYKNPAIFSSEYLTIDSNYSLTNKEHETLLNSSIIAYLVLSPENDNKSKSTVISMYNSESKLYSGQRLSYTTIDQFSKYENLVNYNDSGFAVIITPLYVVPDINATLRLKVNGRVQNFKNKIDKKFGRIDIYSVDIRGMDNVQVGCHAVPNEMEHPAFEDFYEKRFQTRLLMFDEKTSKYNEISNIKSLVSNTKYKCSLNIEATDNENLKRKYIVETEFSINLIDTSFIMWIIFGVSVFMILLLIVGFIIYKKRQLRKKRFNKGLSMDGSTSTTRSTSKCISQFPSKCTSQSTSKSRSNSSTTTSFVKNVPIIQNKIVNRGPKNIDKKIATKTSSVNQMIEDSVFQLK</sequence>
<evidence type="ECO:0000313" key="4">
    <source>
        <dbReference type="WBParaSite" id="SVE_1943500.1"/>
    </source>
</evidence>
<reference evidence="3" key="1">
    <citation type="submission" date="2014-07" db="EMBL/GenBank/DDBJ databases">
        <authorList>
            <person name="Martin A.A"/>
            <person name="De Silva N."/>
        </authorList>
    </citation>
    <scope>NUCLEOTIDE SEQUENCE</scope>
</reference>
<keyword evidence="2" id="KW-1133">Transmembrane helix</keyword>
<feature type="region of interest" description="Disordered" evidence="1">
    <location>
        <begin position="556"/>
        <end position="575"/>
    </location>
</feature>
<name>A0A0K0G3X6_STRVS</name>
<dbReference type="STRING" id="75913.A0A0K0G3X6"/>
<organism evidence="3 4">
    <name type="scientific">Strongyloides venezuelensis</name>
    <name type="common">Threadworm</name>
    <dbReference type="NCBI Taxonomy" id="75913"/>
    <lineage>
        <taxon>Eukaryota</taxon>
        <taxon>Metazoa</taxon>
        <taxon>Ecdysozoa</taxon>
        <taxon>Nematoda</taxon>
        <taxon>Chromadorea</taxon>
        <taxon>Rhabditida</taxon>
        <taxon>Tylenchina</taxon>
        <taxon>Panagrolaimomorpha</taxon>
        <taxon>Strongyloidoidea</taxon>
        <taxon>Strongyloididae</taxon>
        <taxon>Strongyloides</taxon>
    </lineage>
</organism>
<feature type="compositionally biased region" description="Low complexity" evidence="1">
    <location>
        <begin position="558"/>
        <end position="575"/>
    </location>
</feature>
<evidence type="ECO:0000313" key="3">
    <source>
        <dbReference type="Proteomes" id="UP000035680"/>
    </source>
</evidence>
<keyword evidence="3" id="KW-1185">Reference proteome</keyword>
<feature type="transmembrane region" description="Helical" evidence="2">
    <location>
        <begin position="500"/>
        <end position="523"/>
    </location>
</feature>
<reference evidence="4" key="2">
    <citation type="submission" date="2015-08" db="UniProtKB">
        <authorList>
            <consortium name="WormBaseParasite"/>
        </authorList>
    </citation>
    <scope>IDENTIFICATION</scope>
</reference>
<accession>A0A0K0G3X6</accession>
<evidence type="ECO:0000256" key="1">
    <source>
        <dbReference type="SAM" id="MobiDB-lite"/>
    </source>
</evidence>
<keyword evidence="2" id="KW-0472">Membrane</keyword>
<dbReference type="AlphaFoldDB" id="A0A0K0G3X6"/>
<dbReference type="Proteomes" id="UP000035680">
    <property type="component" value="Unassembled WGS sequence"/>
</dbReference>
<proteinExistence type="predicted"/>
<keyword evidence="2" id="KW-0812">Transmembrane</keyword>
<evidence type="ECO:0000256" key="2">
    <source>
        <dbReference type="SAM" id="Phobius"/>
    </source>
</evidence>